<dbReference type="PROSITE" id="PS50082">
    <property type="entry name" value="WD_REPEATS_2"/>
    <property type="match status" value="2"/>
</dbReference>
<reference evidence="8" key="1">
    <citation type="submission" date="2025-08" db="UniProtKB">
        <authorList>
            <consortium name="RefSeq"/>
        </authorList>
    </citation>
    <scope>IDENTIFICATION</scope>
</reference>
<dbReference type="InterPro" id="IPR019775">
    <property type="entry name" value="WD40_repeat_CS"/>
</dbReference>
<dbReference type="SMART" id="SM00320">
    <property type="entry name" value="WD40"/>
    <property type="match status" value="5"/>
</dbReference>
<evidence type="ECO:0000256" key="4">
    <source>
        <dbReference type="ARBA" id="ARBA00022737"/>
    </source>
</evidence>
<feature type="repeat" description="WD" evidence="5">
    <location>
        <begin position="119"/>
        <end position="160"/>
    </location>
</feature>
<dbReference type="Gene3D" id="2.130.10.10">
    <property type="entry name" value="YVTN repeat-like/Quinoprotein amine dehydrogenase"/>
    <property type="match status" value="1"/>
</dbReference>
<accession>A0A9W3AJF4</accession>
<dbReference type="InterPro" id="IPR052139">
    <property type="entry name" value="Methylosome_Comp_WDR77"/>
</dbReference>
<dbReference type="PANTHER" id="PTHR46853:SF1">
    <property type="entry name" value="METHYLOSOME PROTEIN 50"/>
    <property type="match status" value="1"/>
</dbReference>
<evidence type="ECO:0000313" key="8">
    <source>
        <dbReference type="RefSeq" id="XP_055887426.1"/>
    </source>
</evidence>
<dbReference type="GO" id="GO:0007309">
    <property type="term" value="P:oocyte axis specification"/>
    <property type="evidence" value="ECO:0007669"/>
    <property type="project" value="TreeGrafter"/>
</dbReference>
<evidence type="ECO:0000256" key="5">
    <source>
        <dbReference type="PROSITE-ProRule" id="PRU00221"/>
    </source>
</evidence>
<keyword evidence="4" id="KW-0677">Repeat</keyword>
<dbReference type="PROSITE" id="PS50294">
    <property type="entry name" value="WD_REPEATS_REGION"/>
    <property type="match status" value="2"/>
</dbReference>
<dbReference type="PANTHER" id="PTHR46853">
    <property type="entry name" value="METHYLOSOME PROTEIN 50"/>
    <property type="match status" value="1"/>
</dbReference>
<dbReference type="SUPFAM" id="SSF50978">
    <property type="entry name" value="WD40 repeat-like"/>
    <property type="match status" value="1"/>
</dbReference>
<dbReference type="AlphaFoldDB" id="A0A9W3AJF4"/>
<comment type="subcellular location">
    <subcellularLocation>
        <location evidence="1">Cytoplasm</location>
    </subcellularLocation>
</comment>
<gene>
    <name evidence="8" type="primary">LOC106061144</name>
</gene>
<evidence type="ECO:0000313" key="7">
    <source>
        <dbReference type="Proteomes" id="UP001165740"/>
    </source>
</evidence>
<dbReference type="RefSeq" id="XP_055887426.1">
    <property type="nucleotide sequence ID" value="XM_056031451.1"/>
</dbReference>
<name>A0A9W3AJF4_BIOGL</name>
<protein>
    <submittedName>
        <fullName evidence="8">Methylosome protein 50-like isoform X1</fullName>
    </submittedName>
</protein>
<evidence type="ECO:0000256" key="2">
    <source>
        <dbReference type="ARBA" id="ARBA00022490"/>
    </source>
</evidence>
<dbReference type="InterPro" id="IPR015943">
    <property type="entry name" value="WD40/YVTN_repeat-like_dom_sf"/>
</dbReference>
<keyword evidence="6" id="KW-0472">Membrane</keyword>
<dbReference type="OrthoDB" id="10260946at2759"/>
<keyword evidence="3 5" id="KW-0853">WD repeat</keyword>
<dbReference type="GeneID" id="106061144"/>
<dbReference type="Pfam" id="PF00400">
    <property type="entry name" value="WD40"/>
    <property type="match status" value="3"/>
</dbReference>
<dbReference type="OMA" id="QMGCNAS"/>
<evidence type="ECO:0000256" key="6">
    <source>
        <dbReference type="SAM" id="Phobius"/>
    </source>
</evidence>
<organism evidence="7 8">
    <name type="scientific">Biomphalaria glabrata</name>
    <name type="common">Bloodfluke planorb</name>
    <name type="synonym">Freshwater snail</name>
    <dbReference type="NCBI Taxonomy" id="6526"/>
    <lineage>
        <taxon>Eukaryota</taxon>
        <taxon>Metazoa</taxon>
        <taxon>Spiralia</taxon>
        <taxon>Lophotrochozoa</taxon>
        <taxon>Mollusca</taxon>
        <taxon>Gastropoda</taxon>
        <taxon>Heterobranchia</taxon>
        <taxon>Euthyneura</taxon>
        <taxon>Panpulmonata</taxon>
        <taxon>Hygrophila</taxon>
        <taxon>Lymnaeoidea</taxon>
        <taxon>Planorbidae</taxon>
        <taxon>Biomphalaria</taxon>
    </lineage>
</organism>
<keyword evidence="6" id="KW-0812">Transmembrane</keyword>
<dbReference type="InterPro" id="IPR001680">
    <property type="entry name" value="WD40_rpt"/>
</dbReference>
<feature type="transmembrane region" description="Helical" evidence="6">
    <location>
        <begin position="35"/>
        <end position="59"/>
    </location>
</feature>
<dbReference type="Proteomes" id="UP001165740">
    <property type="component" value="Chromosome 6"/>
</dbReference>
<evidence type="ECO:0000256" key="3">
    <source>
        <dbReference type="ARBA" id="ARBA00022574"/>
    </source>
</evidence>
<keyword evidence="7" id="KW-1185">Reference proteome</keyword>
<evidence type="ECO:0000256" key="1">
    <source>
        <dbReference type="ARBA" id="ARBA00004496"/>
    </source>
</evidence>
<keyword evidence="6" id="KW-1133">Transmembrane helix</keyword>
<feature type="repeat" description="WD" evidence="5">
    <location>
        <begin position="161"/>
        <end position="194"/>
    </location>
</feature>
<dbReference type="GO" id="GO:0034709">
    <property type="term" value="C:methylosome"/>
    <property type="evidence" value="ECO:0007669"/>
    <property type="project" value="TreeGrafter"/>
</dbReference>
<dbReference type="InterPro" id="IPR036322">
    <property type="entry name" value="WD40_repeat_dom_sf"/>
</dbReference>
<proteinExistence type="predicted"/>
<keyword evidence="2" id="KW-0963">Cytoplasm</keyword>
<sequence>MCTIAWCREQADLPSVCRTKSTKRVDTRNHFIRRIFYGGLLLGASCLTGRFWLGSLWYYQTAESAPDVDRCTAGVQLEAGVGDAKWIDNTHVLVGLDTGGIAVWNLEDDFRTFVLSHAAVGHDGVVTSVSVTCDKTKAASSSHDRCIKLWDLSNTVQFYTTQAHSDIVYSIDCHPNESDLFVSCSQDGRILVWDRRKVKPASILNKSPLQYTPTCVKWRPDNPYKLAVGSESGQIVVLDTRAGVDNSYLNIAPHKRLVNNLQFCPNKPSLLASVSEDCKVVVCTTENETMKVIYSNTTHRDFVRGLTWSTESQLYTCAWDSRILLHDITKQTATFMGESSSCKLEVNGDIADHPVENGSGDVGTDVDKSKLDQCKLSYSQAVKSQPEMSAEG</sequence>
<dbReference type="PROSITE" id="PS00678">
    <property type="entry name" value="WD_REPEATS_1"/>
    <property type="match status" value="1"/>
</dbReference>